<comment type="caution">
    <text evidence="2">The sequence shown here is derived from an EMBL/GenBank/DDBJ whole genome shotgun (WGS) entry which is preliminary data.</text>
</comment>
<dbReference type="InterPro" id="IPR051213">
    <property type="entry name" value="START_lipid_transfer"/>
</dbReference>
<dbReference type="SUPFAM" id="SSF55961">
    <property type="entry name" value="Bet v1-like"/>
    <property type="match status" value="1"/>
</dbReference>
<dbReference type="GO" id="GO:0008289">
    <property type="term" value="F:lipid binding"/>
    <property type="evidence" value="ECO:0007669"/>
    <property type="project" value="InterPro"/>
</dbReference>
<sequence>MVVDFQGTMVKVLSKEEREKRGRQEHLQIAQEELSRAWMYKPEARERVKEYFEMMQDQNWKLEKVNGDMETWRLPGEQVHRIMGVKHVNATPSLCMQYFEDPKAVFTKLFPKIDLMFSEGKVLNVGAKGQATCYGVFKMPMPVGNQPARGIRSRDFLWDQRVTQLNTGNVLVTANSLKDSSHVPTKKGCVRGMILTSGYYGRTSPENKEVSKVWYIVQADPKGCLPKWLVNLASSKQADNVYRLSEMFKNI</sequence>
<gene>
    <name evidence="2" type="ORF">CYMTET_5003</name>
</gene>
<dbReference type="Pfam" id="PF01852">
    <property type="entry name" value="START"/>
    <property type="match status" value="1"/>
</dbReference>
<dbReference type="Proteomes" id="UP001190700">
    <property type="component" value="Unassembled WGS sequence"/>
</dbReference>
<dbReference type="CDD" id="cd00177">
    <property type="entry name" value="START"/>
    <property type="match status" value="1"/>
</dbReference>
<dbReference type="Gene3D" id="3.30.530.20">
    <property type="match status" value="1"/>
</dbReference>
<dbReference type="PANTHER" id="PTHR19308:SF14">
    <property type="entry name" value="START DOMAIN-CONTAINING PROTEIN"/>
    <property type="match status" value="1"/>
</dbReference>
<evidence type="ECO:0000313" key="2">
    <source>
        <dbReference type="EMBL" id="KAK3287491.1"/>
    </source>
</evidence>
<keyword evidence="3" id="KW-1185">Reference proteome</keyword>
<dbReference type="AlphaFoldDB" id="A0AAE0LJC0"/>
<protein>
    <recommendedName>
        <fullName evidence="1">START domain-containing protein</fullName>
    </recommendedName>
</protein>
<accession>A0AAE0LJC0</accession>
<dbReference type="InterPro" id="IPR002913">
    <property type="entry name" value="START_lipid-bd_dom"/>
</dbReference>
<feature type="domain" description="START" evidence="1">
    <location>
        <begin position="56"/>
        <end position="231"/>
    </location>
</feature>
<dbReference type="InterPro" id="IPR023393">
    <property type="entry name" value="START-like_dom_sf"/>
</dbReference>
<dbReference type="EMBL" id="LGRX02000819">
    <property type="protein sequence ID" value="KAK3287491.1"/>
    <property type="molecule type" value="Genomic_DNA"/>
</dbReference>
<reference evidence="2 3" key="1">
    <citation type="journal article" date="2015" name="Genome Biol. Evol.">
        <title>Comparative Genomics of a Bacterivorous Green Alga Reveals Evolutionary Causalities and Consequences of Phago-Mixotrophic Mode of Nutrition.</title>
        <authorList>
            <person name="Burns J.A."/>
            <person name="Paasch A."/>
            <person name="Narechania A."/>
            <person name="Kim E."/>
        </authorList>
    </citation>
    <scope>NUCLEOTIDE SEQUENCE [LARGE SCALE GENOMIC DNA]</scope>
    <source>
        <strain evidence="2 3">PLY_AMNH</strain>
    </source>
</reference>
<dbReference type="PANTHER" id="PTHR19308">
    <property type="entry name" value="PHOSPHATIDYLCHOLINE TRANSFER PROTEIN"/>
    <property type="match status" value="1"/>
</dbReference>
<proteinExistence type="predicted"/>
<name>A0AAE0LJC0_9CHLO</name>
<evidence type="ECO:0000259" key="1">
    <source>
        <dbReference type="PROSITE" id="PS50848"/>
    </source>
</evidence>
<evidence type="ECO:0000313" key="3">
    <source>
        <dbReference type="Proteomes" id="UP001190700"/>
    </source>
</evidence>
<dbReference type="PROSITE" id="PS50848">
    <property type="entry name" value="START"/>
    <property type="match status" value="1"/>
</dbReference>
<dbReference type="GO" id="GO:0005737">
    <property type="term" value="C:cytoplasm"/>
    <property type="evidence" value="ECO:0007669"/>
    <property type="project" value="UniProtKB-ARBA"/>
</dbReference>
<organism evidence="2 3">
    <name type="scientific">Cymbomonas tetramitiformis</name>
    <dbReference type="NCBI Taxonomy" id="36881"/>
    <lineage>
        <taxon>Eukaryota</taxon>
        <taxon>Viridiplantae</taxon>
        <taxon>Chlorophyta</taxon>
        <taxon>Pyramimonadophyceae</taxon>
        <taxon>Pyramimonadales</taxon>
        <taxon>Pyramimonadaceae</taxon>
        <taxon>Cymbomonas</taxon>
    </lineage>
</organism>